<dbReference type="OrthoDB" id="3873054at2"/>
<dbReference type="RefSeq" id="WP_062701671.1">
    <property type="nucleotide sequence ID" value="NZ_LLZG01000072.1"/>
</dbReference>
<sequence>MTIDWRYTVEENLGILSVAGFLGPDAVHRFTGAVGWALARGTGPVIVDLTELRSWSTEGQVAIAEAARRLTEAGRSLELAAIPADGSLVPTGDGPPIPVHADLAAALAAHGAGIGEHVEGRHEWRTTGWPDEDQAGE</sequence>
<dbReference type="InterPro" id="IPR036513">
    <property type="entry name" value="STAS_dom_sf"/>
</dbReference>
<gene>
    <name evidence="1" type="ORF">ADL12_12705</name>
</gene>
<proteinExistence type="predicted"/>
<comment type="caution">
    <text evidence="1">The sequence shown here is derived from an EMBL/GenBank/DDBJ whole genome shotgun (WGS) entry which is preliminary data.</text>
</comment>
<accession>A0A0X3V816</accession>
<dbReference type="SUPFAM" id="SSF52091">
    <property type="entry name" value="SpoIIaa-like"/>
    <property type="match status" value="1"/>
</dbReference>
<dbReference type="Gene3D" id="3.30.750.24">
    <property type="entry name" value="STAS domain"/>
    <property type="match status" value="1"/>
</dbReference>
<dbReference type="EMBL" id="LLZG01000072">
    <property type="protein sequence ID" value="KUL40848.1"/>
    <property type="molecule type" value="Genomic_DNA"/>
</dbReference>
<dbReference type="Proteomes" id="UP000053923">
    <property type="component" value="Unassembled WGS sequence"/>
</dbReference>
<reference evidence="2" key="1">
    <citation type="submission" date="2015-10" db="EMBL/GenBank/DDBJ databases">
        <authorList>
            <person name="Ju K.-S."/>
            <person name="Doroghazi J.R."/>
            <person name="Metcalf W.W."/>
        </authorList>
    </citation>
    <scope>NUCLEOTIDE SEQUENCE [LARGE SCALE GENOMIC DNA]</scope>
    <source>
        <strain evidence="2">NRRL 3151</strain>
    </source>
</reference>
<keyword evidence="2" id="KW-1185">Reference proteome</keyword>
<organism evidence="1 2">
    <name type="scientific">Streptomyces regalis</name>
    <dbReference type="NCBI Taxonomy" id="68262"/>
    <lineage>
        <taxon>Bacteria</taxon>
        <taxon>Bacillati</taxon>
        <taxon>Actinomycetota</taxon>
        <taxon>Actinomycetes</taxon>
        <taxon>Kitasatosporales</taxon>
        <taxon>Streptomycetaceae</taxon>
        <taxon>Streptomyces</taxon>
    </lineage>
</organism>
<evidence type="ECO:0000313" key="1">
    <source>
        <dbReference type="EMBL" id="KUL40848.1"/>
    </source>
</evidence>
<evidence type="ECO:0008006" key="3">
    <source>
        <dbReference type="Google" id="ProtNLM"/>
    </source>
</evidence>
<name>A0A0X3V816_9ACTN</name>
<dbReference type="AlphaFoldDB" id="A0A0X3V816"/>
<dbReference type="CDD" id="cd07043">
    <property type="entry name" value="STAS_anti-anti-sigma_factors"/>
    <property type="match status" value="1"/>
</dbReference>
<protein>
    <recommendedName>
        <fullName evidence="3">Anti-sigma factor antagonist</fullName>
    </recommendedName>
</protein>
<evidence type="ECO:0000313" key="2">
    <source>
        <dbReference type="Proteomes" id="UP000053923"/>
    </source>
</evidence>